<dbReference type="Gene3D" id="3.40.1080.10">
    <property type="entry name" value="Glutaconate Coenzyme A-transferase"/>
    <property type="match status" value="1"/>
</dbReference>
<dbReference type="InterPro" id="IPR004165">
    <property type="entry name" value="CoA_trans_fam_I"/>
</dbReference>
<gene>
    <name evidence="2" type="ORF">PAI11_29190</name>
</gene>
<sequence length="259" mass="27667">MSPEPATVGEIQTIVAARRLRTAKVVFIGVGKPSTAAILAREIHHPELVLVYESGTIGAKPRRVPLSIGDGELAETADAVVSVPEMFAYWVQPGRIDVAFLGAAQIDRHANLNSTVIGDYDTPRTRLPGAGGAPEIASGCGEVVVIVPHDRRTLVERLDFVTTVGHGDGHDEHGTPRSDFDRQALGLRGRGPTAVITDLAVLEPDPVTRELVLTQLLPGATVEQAREATGWPLRIADAVEAIHPPTDHELTALRELVAR</sequence>
<dbReference type="Pfam" id="PF01144">
    <property type="entry name" value="CoA_trans"/>
    <property type="match status" value="1"/>
</dbReference>
<evidence type="ECO:0000313" key="2">
    <source>
        <dbReference type="EMBL" id="EHN10252.1"/>
    </source>
</evidence>
<comment type="similarity">
    <text evidence="1">Belongs to the 3-oxoacid CoA-transferase subunit B family.</text>
</comment>
<evidence type="ECO:0000313" key="3">
    <source>
        <dbReference type="Proteomes" id="UP000005143"/>
    </source>
</evidence>
<dbReference type="EC" id="2.8.3.6" evidence="2"/>
<dbReference type="PATRIC" id="fig|1097667.3.peg.2894"/>
<dbReference type="SMART" id="SM00882">
    <property type="entry name" value="CoA_trans"/>
    <property type="match status" value="1"/>
</dbReference>
<keyword evidence="3" id="KW-1185">Reference proteome</keyword>
<keyword evidence="2" id="KW-0808">Transferase</keyword>
<comment type="caution">
    <text evidence="2">The sequence shown here is derived from an EMBL/GenBank/DDBJ whole genome shotgun (WGS) entry which is preliminary data.</text>
</comment>
<accession>H0E7W2</accession>
<dbReference type="PANTHER" id="PTHR43293">
    <property type="entry name" value="ACETATE COA-TRANSFERASE YDIF"/>
    <property type="match status" value="1"/>
</dbReference>
<dbReference type="SUPFAM" id="SSF100950">
    <property type="entry name" value="NagB/RpiA/CoA transferase-like"/>
    <property type="match status" value="1"/>
</dbReference>
<dbReference type="Proteomes" id="UP000005143">
    <property type="component" value="Unassembled WGS sequence"/>
</dbReference>
<dbReference type="RefSeq" id="WP_007576477.1">
    <property type="nucleotide sequence ID" value="NZ_AGUD01000233.1"/>
</dbReference>
<name>H0E7W2_9ACTN</name>
<organism evidence="2 3">
    <name type="scientific">Patulibacter medicamentivorans</name>
    <dbReference type="NCBI Taxonomy" id="1097667"/>
    <lineage>
        <taxon>Bacteria</taxon>
        <taxon>Bacillati</taxon>
        <taxon>Actinomycetota</taxon>
        <taxon>Thermoleophilia</taxon>
        <taxon>Solirubrobacterales</taxon>
        <taxon>Patulibacteraceae</taxon>
        <taxon>Patulibacter</taxon>
    </lineage>
</organism>
<dbReference type="InterPro" id="IPR037171">
    <property type="entry name" value="NagB/RpiA_transferase-like"/>
</dbReference>
<proteinExistence type="inferred from homology"/>
<evidence type="ECO:0000256" key="1">
    <source>
        <dbReference type="ARBA" id="ARBA00007047"/>
    </source>
</evidence>
<protein>
    <submittedName>
        <fullName evidence="2">3-oxoadipate CoA-transferase subunit B</fullName>
        <ecNumber evidence="2">2.8.3.6</ecNumber>
    </submittedName>
</protein>
<dbReference type="OrthoDB" id="9813111at2"/>
<dbReference type="GO" id="GO:0047569">
    <property type="term" value="F:3-oxoadipate CoA-transferase activity"/>
    <property type="evidence" value="ECO:0007669"/>
    <property type="project" value="UniProtKB-EC"/>
</dbReference>
<dbReference type="AlphaFoldDB" id="H0E7W2"/>
<dbReference type="EMBL" id="AGUD01000233">
    <property type="protein sequence ID" value="EHN10252.1"/>
    <property type="molecule type" value="Genomic_DNA"/>
</dbReference>
<reference evidence="2 3" key="1">
    <citation type="journal article" date="2013" name="Biodegradation">
        <title>Quantitative proteomic analysis of ibuprofen-degrading Patulibacter sp. strain I11.</title>
        <authorList>
            <person name="Almeida B."/>
            <person name="Kjeldal H."/>
            <person name="Lolas I."/>
            <person name="Knudsen A.D."/>
            <person name="Carvalho G."/>
            <person name="Nielsen K.L."/>
            <person name="Barreto Crespo M.T."/>
            <person name="Stensballe A."/>
            <person name="Nielsen J.L."/>
        </authorList>
    </citation>
    <scope>NUCLEOTIDE SEQUENCE [LARGE SCALE GENOMIC DNA]</scope>
    <source>
        <strain evidence="2 3">I11</strain>
    </source>
</reference>
<dbReference type="PANTHER" id="PTHR43293:SF3">
    <property type="entry name" value="CHOLESTEROL RING-CLEAVING HYDROLASE IPDB SUBUNIT"/>
    <property type="match status" value="1"/>
</dbReference>